<evidence type="ECO:0000313" key="1">
    <source>
        <dbReference type="EMBL" id="EUC52126.1"/>
    </source>
</evidence>
<dbReference type="EMBL" id="JALU01000020">
    <property type="protein sequence ID" value="EUC52126.1"/>
    <property type="molecule type" value="Genomic_DNA"/>
</dbReference>
<reference evidence="1 2" key="1">
    <citation type="submission" date="2014-01" db="EMBL/GenBank/DDBJ databases">
        <authorList>
            <person name="Durkin A.S."/>
            <person name="McCorrison J."/>
            <person name="Torralba M."/>
            <person name="Gillis M."/>
            <person name="Haft D.H."/>
            <person name="Methe B."/>
            <person name="Sutton G."/>
            <person name="Nelson K.E."/>
        </authorList>
    </citation>
    <scope>NUCLEOTIDE SEQUENCE [LARGE SCALE GENOMIC DNA]</scope>
    <source>
        <strain evidence="1 2">ATCC 33093</strain>
    </source>
</reference>
<organism evidence="1 2">
    <name type="scientific">Mogibacterium timidum ATCC 33093</name>
    <dbReference type="NCBI Taxonomy" id="1401079"/>
    <lineage>
        <taxon>Bacteria</taxon>
        <taxon>Bacillati</taxon>
        <taxon>Bacillota</taxon>
        <taxon>Clostridia</taxon>
        <taxon>Peptostreptococcales</taxon>
        <taxon>Anaerovoracaceae</taxon>
        <taxon>Mogibacterium</taxon>
    </lineage>
</organism>
<proteinExistence type="predicted"/>
<dbReference type="RefSeq" id="WP_156918840.1">
    <property type="nucleotide sequence ID" value="NZ_JALU01000020.1"/>
</dbReference>
<protein>
    <submittedName>
        <fullName evidence="1">Uncharacterized protein</fullName>
    </submittedName>
</protein>
<dbReference type="Proteomes" id="UP000022645">
    <property type="component" value="Unassembled WGS sequence"/>
</dbReference>
<accession>X8ISX9</accession>
<sequence>MMEKVSKKELEQGNTQLKELVKFCKKYDNPFTVDFESKELKEALSEFKEMVTDLPDLYFKMDTTFRYPTRGLPGNVDCKTFTSYYVMRIPEIYLLYKNKGYGTFFHEMREFLEDEVLGVEIGDDAKSIALSLEVKNAIIDLIERIEKKEALL</sequence>
<dbReference type="AlphaFoldDB" id="X8ISX9"/>
<gene>
    <name evidence="1" type="ORF">HMPREF0581_0299</name>
</gene>
<name>X8ISX9_9FIRM</name>
<evidence type="ECO:0000313" key="2">
    <source>
        <dbReference type="Proteomes" id="UP000022645"/>
    </source>
</evidence>
<comment type="caution">
    <text evidence="1">The sequence shown here is derived from an EMBL/GenBank/DDBJ whole genome shotgun (WGS) entry which is preliminary data.</text>
</comment>